<evidence type="ECO:0000256" key="8">
    <source>
        <dbReference type="ARBA" id="ARBA00048090"/>
    </source>
</evidence>
<sequence>MAQEQVRSPVPVFIFMGTCGCGKTTIAAACKKIVNCELIEGDELHPQANVDKMSKDIGRSFAGIPLQDEDRWSWLASIRDTFVQKASHLYEDPKVDENSPHRAVFVTCSALRKAYRDILSAVNSAKVTVTFVYLKGSPELLQSRMAGRSNHFMHENMLKSQLATLEEPDESTENVIVARIDPPTDVIAKNIVNAAKERKLIYID</sequence>
<dbReference type="Gene3D" id="3.40.50.300">
    <property type="entry name" value="P-loop containing nucleotide triphosphate hydrolases"/>
    <property type="match status" value="1"/>
</dbReference>
<evidence type="ECO:0000256" key="7">
    <source>
        <dbReference type="ARBA" id="ARBA00022840"/>
    </source>
</evidence>
<proteinExistence type="inferred from homology"/>
<comment type="similarity">
    <text evidence="2 9">Belongs to the gluconokinase GntK/GntV family.</text>
</comment>
<gene>
    <name evidence="10" type="ORF">INT43_007351</name>
</gene>
<dbReference type="PROSITE" id="PS51257">
    <property type="entry name" value="PROKAR_LIPOPROTEIN"/>
    <property type="match status" value="1"/>
</dbReference>
<dbReference type="NCBIfam" id="TIGR01313">
    <property type="entry name" value="therm_gnt_kin"/>
    <property type="match status" value="1"/>
</dbReference>
<dbReference type="InterPro" id="IPR006001">
    <property type="entry name" value="Therm_gnt_kin"/>
</dbReference>
<comment type="pathway">
    <text evidence="1 9">Carbohydrate acid metabolism; D-gluconate degradation.</text>
</comment>
<accession>A0A8H7UE77</accession>
<dbReference type="UniPathway" id="UPA00792"/>
<evidence type="ECO:0000256" key="6">
    <source>
        <dbReference type="ARBA" id="ARBA00022777"/>
    </source>
</evidence>
<comment type="caution">
    <text evidence="10">The sequence shown here is derived from an EMBL/GenBank/DDBJ whole genome shotgun (WGS) entry which is preliminary data.</text>
</comment>
<dbReference type="GO" id="GO:0005975">
    <property type="term" value="P:carbohydrate metabolic process"/>
    <property type="evidence" value="ECO:0007669"/>
    <property type="project" value="InterPro"/>
</dbReference>
<name>A0A8H7UE77_MORIS</name>
<dbReference type="InterPro" id="IPR027417">
    <property type="entry name" value="P-loop_NTPase"/>
</dbReference>
<evidence type="ECO:0000256" key="2">
    <source>
        <dbReference type="ARBA" id="ARBA00008420"/>
    </source>
</evidence>
<dbReference type="Proteomes" id="UP000654370">
    <property type="component" value="Unassembled WGS sequence"/>
</dbReference>
<organism evidence="10 11">
    <name type="scientific">Mortierella isabellina</name>
    <name type="common">Filamentous fungus</name>
    <name type="synonym">Umbelopsis isabellina</name>
    <dbReference type="NCBI Taxonomy" id="91625"/>
    <lineage>
        <taxon>Eukaryota</taxon>
        <taxon>Fungi</taxon>
        <taxon>Fungi incertae sedis</taxon>
        <taxon>Mucoromycota</taxon>
        <taxon>Mucoromycotina</taxon>
        <taxon>Umbelopsidomycetes</taxon>
        <taxon>Umbelopsidales</taxon>
        <taxon>Umbelopsidaceae</taxon>
        <taxon>Umbelopsis</taxon>
    </lineage>
</organism>
<dbReference type="PANTHER" id="PTHR43442">
    <property type="entry name" value="GLUCONOKINASE-RELATED"/>
    <property type="match status" value="1"/>
</dbReference>
<dbReference type="CDD" id="cd02021">
    <property type="entry name" value="GntK"/>
    <property type="match status" value="1"/>
</dbReference>
<dbReference type="SUPFAM" id="SSF52540">
    <property type="entry name" value="P-loop containing nucleoside triphosphate hydrolases"/>
    <property type="match status" value="1"/>
</dbReference>
<reference evidence="10" key="1">
    <citation type="submission" date="2020-12" db="EMBL/GenBank/DDBJ databases">
        <title>Metabolic potential, ecology and presence of endohyphal bacteria is reflected in genomic diversity of Mucoromycotina.</title>
        <authorList>
            <person name="Muszewska A."/>
            <person name="Okrasinska A."/>
            <person name="Steczkiewicz K."/>
            <person name="Drgas O."/>
            <person name="Orlowska M."/>
            <person name="Perlinska-Lenart U."/>
            <person name="Aleksandrzak-Piekarczyk T."/>
            <person name="Szatraj K."/>
            <person name="Zielenkiewicz U."/>
            <person name="Pilsyk S."/>
            <person name="Malc E."/>
            <person name="Mieczkowski P."/>
            <person name="Kruszewska J.S."/>
            <person name="Biernat P."/>
            <person name="Pawlowska J."/>
        </authorList>
    </citation>
    <scope>NUCLEOTIDE SEQUENCE</scope>
    <source>
        <strain evidence="10">WA0000067209</strain>
    </source>
</reference>
<dbReference type="EMBL" id="JAEPQZ010000004">
    <property type="protein sequence ID" value="KAG2182421.1"/>
    <property type="molecule type" value="Genomic_DNA"/>
</dbReference>
<dbReference type="PANTHER" id="PTHR43442:SF3">
    <property type="entry name" value="GLUCONOKINASE-RELATED"/>
    <property type="match status" value="1"/>
</dbReference>
<keyword evidence="4 9" id="KW-0808">Transferase</keyword>
<dbReference type="GO" id="GO:0046316">
    <property type="term" value="F:gluconokinase activity"/>
    <property type="evidence" value="ECO:0007669"/>
    <property type="project" value="UniProtKB-EC"/>
</dbReference>
<protein>
    <recommendedName>
        <fullName evidence="3 9">Gluconokinase</fullName>
        <ecNumber evidence="3 9">2.7.1.12</ecNumber>
    </recommendedName>
</protein>
<dbReference type="OrthoDB" id="275177at2759"/>
<keyword evidence="5 9" id="KW-0547">Nucleotide-binding</keyword>
<evidence type="ECO:0000256" key="5">
    <source>
        <dbReference type="ARBA" id="ARBA00022741"/>
    </source>
</evidence>
<keyword evidence="11" id="KW-1185">Reference proteome</keyword>
<evidence type="ECO:0000256" key="9">
    <source>
        <dbReference type="RuleBase" id="RU363066"/>
    </source>
</evidence>
<dbReference type="AlphaFoldDB" id="A0A8H7UE77"/>
<evidence type="ECO:0000256" key="3">
    <source>
        <dbReference type="ARBA" id="ARBA00012054"/>
    </source>
</evidence>
<dbReference type="EC" id="2.7.1.12" evidence="3 9"/>
<keyword evidence="7 9" id="KW-0067">ATP-binding</keyword>
<evidence type="ECO:0000313" key="11">
    <source>
        <dbReference type="Proteomes" id="UP000654370"/>
    </source>
</evidence>
<dbReference type="Pfam" id="PF13671">
    <property type="entry name" value="AAA_33"/>
    <property type="match status" value="1"/>
</dbReference>
<evidence type="ECO:0000313" key="10">
    <source>
        <dbReference type="EMBL" id="KAG2182421.1"/>
    </source>
</evidence>
<dbReference type="GO" id="GO:0005524">
    <property type="term" value="F:ATP binding"/>
    <property type="evidence" value="ECO:0007669"/>
    <property type="project" value="UniProtKB-KW"/>
</dbReference>
<dbReference type="GO" id="GO:0005737">
    <property type="term" value="C:cytoplasm"/>
    <property type="evidence" value="ECO:0007669"/>
    <property type="project" value="TreeGrafter"/>
</dbReference>
<evidence type="ECO:0000256" key="1">
    <source>
        <dbReference type="ARBA" id="ARBA00004875"/>
    </source>
</evidence>
<keyword evidence="6 9" id="KW-0418">Kinase</keyword>
<evidence type="ECO:0000256" key="4">
    <source>
        <dbReference type="ARBA" id="ARBA00022679"/>
    </source>
</evidence>
<comment type="catalytic activity">
    <reaction evidence="8 9">
        <text>D-gluconate + ATP = 6-phospho-D-gluconate + ADP + H(+)</text>
        <dbReference type="Rhea" id="RHEA:19433"/>
        <dbReference type="ChEBI" id="CHEBI:15378"/>
        <dbReference type="ChEBI" id="CHEBI:18391"/>
        <dbReference type="ChEBI" id="CHEBI:30616"/>
        <dbReference type="ChEBI" id="CHEBI:58759"/>
        <dbReference type="ChEBI" id="CHEBI:456216"/>
        <dbReference type="EC" id="2.7.1.12"/>
    </reaction>
</comment>